<evidence type="ECO:0000256" key="7">
    <source>
        <dbReference type="ARBA" id="ARBA00023136"/>
    </source>
</evidence>
<evidence type="ECO:0000313" key="11">
    <source>
        <dbReference type="EMBL" id="ANZ76318.1"/>
    </source>
</evidence>
<dbReference type="PIRSF" id="PIRSF006060">
    <property type="entry name" value="AA_transporter"/>
    <property type="match status" value="1"/>
</dbReference>
<feature type="compositionally biased region" description="Basic and acidic residues" evidence="8">
    <location>
        <begin position="7"/>
        <end position="19"/>
    </location>
</feature>
<sequence>MSNSSRLSEKEFETSKSKDSNFAVFSEEDTSTQEKGLFSSGFLQMNKDYKMQRHLKSRHIQMIAIGGSIGTGLFVTISNGLINGGPGSLFIATTFWTLIILMLTTAIGEMVCYLPVASPFIEMAGRCVDEAFEVCAGYNFFLMEACYIPFEITACNTMIHYWRSDYSPAITFVVQTLLYVLFNVFTVKWFGESEFWMSITKLILCIGLLFFTFITMVGGNPQNDAFGFRFWNDPGAFATYYRDGPLGRFQGFVSALTTACFFVVGPEYLSMVAAEARNPKKTMSGAFRTVIYRLALFYIGGALSVGILVAYNDPTLVAHTGQEDASASPYVVAMNNMGISGLPHVINVTIIMSAASAGNSYFYAASRQLYALSKRGYAPSCFQMVTKKGIPITCMAVTTCFALLSLLQLGNDSAVVLEWIVNLVTGAQMLNYAFMSVTYYCFYRAVNAQGLDRLDRKTFIYRSWFQPYSIIVAGAFIWTMVFILGYSVFLPGNWSVETFLFSYVMIFVNLAIFLFWKILKKTSFRKPTEVDLVTGMEEIDEHIYEYYAHLESINQRDDTLYRRIMAWVF</sequence>
<feature type="transmembrane region" description="Helical" evidence="9">
    <location>
        <begin position="60"/>
        <end position="82"/>
    </location>
</feature>
<dbReference type="OrthoDB" id="10062876at2759"/>
<keyword evidence="4 9" id="KW-0812">Transmembrane</keyword>
<dbReference type="InterPro" id="IPR004841">
    <property type="entry name" value="AA-permease/SLC12A_dom"/>
</dbReference>
<organism evidence="11 12">
    <name type="scientific">Komagataella pastoris</name>
    <name type="common">Yeast</name>
    <name type="synonym">Pichia pastoris</name>
    <dbReference type="NCBI Taxonomy" id="4922"/>
    <lineage>
        <taxon>Eukaryota</taxon>
        <taxon>Fungi</taxon>
        <taxon>Dikarya</taxon>
        <taxon>Ascomycota</taxon>
        <taxon>Saccharomycotina</taxon>
        <taxon>Pichiomycetes</taxon>
        <taxon>Pichiales</taxon>
        <taxon>Pichiaceae</taxon>
        <taxon>Komagataella</taxon>
    </lineage>
</organism>
<name>A0A1B2JEU8_PICPA</name>
<evidence type="ECO:0000256" key="1">
    <source>
        <dbReference type="ARBA" id="ARBA00004141"/>
    </source>
</evidence>
<feature type="transmembrane region" description="Helical" evidence="9">
    <location>
        <begin position="419"/>
        <end position="443"/>
    </location>
</feature>
<feature type="transmembrane region" description="Helical" evidence="9">
    <location>
        <begin position="88"/>
        <end position="111"/>
    </location>
</feature>
<evidence type="ECO:0000256" key="3">
    <source>
        <dbReference type="ARBA" id="ARBA00022448"/>
    </source>
</evidence>
<dbReference type="GO" id="GO:0015171">
    <property type="term" value="F:amino acid transmembrane transporter activity"/>
    <property type="evidence" value="ECO:0007669"/>
    <property type="project" value="TreeGrafter"/>
</dbReference>
<feature type="transmembrane region" description="Helical" evidence="9">
    <location>
        <begin position="170"/>
        <end position="190"/>
    </location>
</feature>
<feature type="transmembrane region" description="Helical" evidence="9">
    <location>
        <begin position="202"/>
        <end position="219"/>
    </location>
</feature>
<keyword evidence="12" id="KW-1185">Reference proteome</keyword>
<dbReference type="AlphaFoldDB" id="A0A1B2JEU8"/>
<feature type="transmembrane region" description="Helical" evidence="9">
    <location>
        <begin position="385"/>
        <end position="407"/>
    </location>
</feature>
<evidence type="ECO:0000256" key="5">
    <source>
        <dbReference type="ARBA" id="ARBA00022970"/>
    </source>
</evidence>
<evidence type="ECO:0000256" key="6">
    <source>
        <dbReference type="ARBA" id="ARBA00022989"/>
    </source>
</evidence>
<feature type="region of interest" description="Disordered" evidence="8">
    <location>
        <begin position="1"/>
        <end position="20"/>
    </location>
</feature>
<protein>
    <submittedName>
        <fullName evidence="11">BA75_03676T0</fullName>
    </submittedName>
</protein>
<gene>
    <name evidence="11" type="ORF">ATY40_BA7503676</name>
</gene>
<reference evidence="11 12" key="1">
    <citation type="submission" date="2016-02" db="EMBL/GenBank/DDBJ databases">
        <title>Comparative genomic and transcriptomic foundation for Pichia pastoris.</title>
        <authorList>
            <person name="Love K.R."/>
            <person name="Shah K.A."/>
            <person name="Whittaker C.A."/>
            <person name="Wu J."/>
            <person name="Bartlett M.C."/>
            <person name="Ma D."/>
            <person name="Leeson R.L."/>
            <person name="Priest M."/>
            <person name="Young S.K."/>
            <person name="Love J.C."/>
        </authorList>
    </citation>
    <scope>NUCLEOTIDE SEQUENCE [LARGE SCALE GENOMIC DNA]</scope>
    <source>
        <strain evidence="11 12">ATCC 28485</strain>
    </source>
</reference>
<feature type="domain" description="Amino acid permease/ SLC12A" evidence="10">
    <location>
        <begin position="59"/>
        <end position="525"/>
    </location>
</feature>
<dbReference type="GO" id="GO:0016020">
    <property type="term" value="C:membrane"/>
    <property type="evidence" value="ECO:0007669"/>
    <property type="project" value="UniProtKB-SubCell"/>
</dbReference>
<dbReference type="Pfam" id="PF00324">
    <property type="entry name" value="AA_permease"/>
    <property type="match status" value="1"/>
</dbReference>
<dbReference type="EMBL" id="CP014586">
    <property type="protein sequence ID" value="ANZ76318.1"/>
    <property type="molecule type" value="Genomic_DNA"/>
</dbReference>
<dbReference type="Proteomes" id="UP000094565">
    <property type="component" value="Chromosome 3"/>
</dbReference>
<dbReference type="Gene3D" id="1.20.1740.10">
    <property type="entry name" value="Amino acid/polyamine transporter I"/>
    <property type="match status" value="1"/>
</dbReference>
<evidence type="ECO:0000256" key="2">
    <source>
        <dbReference type="ARBA" id="ARBA00006983"/>
    </source>
</evidence>
<feature type="transmembrane region" description="Helical" evidence="9">
    <location>
        <begin position="500"/>
        <end position="519"/>
    </location>
</feature>
<feature type="transmembrane region" description="Helical" evidence="9">
    <location>
        <begin position="249"/>
        <end position="269"/>
    </location>
</feature>
<evidence type="ECO:0000256" key="4">
    <source>
        <dbReference type="ARBA" id="ARBA00022692"/>
    </source>
</evidence>
<dbReference type="PANTHER" id="PTHR43341">
    <property type="entry name" value="AMINO ACID PERMEASE"/>
    <property type="match status" value="1"/>
</dbReference>
<keyword evidence="7 9" id="KW-0472">Membrane</keyword>
<keyword evidence="6 9" id="KW-1133">Transmembrane helix</keyword>
<dbReference type="PANTHER" id="PTHR43341:SF15">
    <property type="entry name" value="GENERAL AMINO ACID PERMEASE AGP2"/>
    <property type="match status" value="1"/>
</dbReference>
<dbReference type="FunFam" id="1.20.1740.10:FF:000006">
    <property type="entry name" value="General amino acid permease"/>
    <property type="match status" value="1"/>
</dbReference>
<comment type="similarity">
    <text evidence="2">Belongs to the amino acid-polyamine-organocation (APC) superfamily. YAT (TC 2.A.3.10) family.</text>
</comment>
<keyword evidence="5" id="KW-0029">Amino-acid transport</keyword>
<feature type="transmembrane region" description="Helical" evidence="9">
    <location>
        <begin position="464"/>
        <end position="488"/>
    </location>
</feature>
<feature type="transmembrane region" description="Helical" evidence="9">
    <location>
        <begin position="131"/>
        <end position="150"/>
    </location>
</feature>
<evidence type="ECO:0000313" key="12">
    <source>
        <dbReference type="Proteomes" id="UP000094565"/>
    </source>
</evidence>
<comment type="subcellular location">
    <subcellularLocation>
        <location evidence="1">Membrane</location>
        <topology evidence="1">Multi-pass membrane protein</topology>
    </subcellularLocation>
</comment>
<feature type="transmembrane region" description="Helical" evidence="9">
    <location>
        <begin position="344"/>
        <end position="364"/>
    </location>
</feature>
<evidence type="ECO:0000259" key="10">
    <source>
        <dbReference type="Pfam" id="PF00324"/>
    </source>
</evidence>
<feature type="transmembrane region" description="Helical" evidence="9">
    <location>
        <begin position="290"/>
        <end position="311"/>
    </location>
</feature>
<dbReference type="InterPro" id="IPR050524">
    <property type="entry name" value="APC_YAT"/>
</dbReference>
<evidence type="ECO:0000256" key="8">
    <source>
        <dbReference type="SAM" id="MobiDB-lite"/>
    </source>
</evidence>
<keyword evidence="3" id="KW-0813">Transport</keyword>
<accession>A0A1B2JEU8</accession>
<evidence type="ECO:0000256" key="9">
    <source>
        <dbReference type="SAM" id="Phobius"/>
    </source>
</evidence>
<proteinExistence type="inferred from homology"/>